<feature type="binding site" evidence="1">
    <location>
        <position position="34"/>
    </location>
    <ligand>
        <name>Zn(2+)</name>
        <dbReference type="ChEBI" id="CHEBI:29105"/>
    </ligand>
</feature>
<feature type="domain" description="ClpX-type ZB" evidence="2">
    <location>
        <begin position="1"/>
        <end position="53"/>
    </location>
</feature>
<keyword evidence="4" id="KW-1185">Reference proteome</keyword>
<dbReference type="GO" id="GO:0006508">
    <property type="term" value="P:proteolysis"/>
    <property type="evidence" value="ECO:0007669"/>
    <property type="project" value="UniProtKB-KW"/>
</dbReference>
<dbReference type="InterPro" id="IPR038366">
    <property type="entry name" value="Znf_CppX_C4_sf"/>
</dbReference>
<dbReference type="SMART" id="SM00994">
    <property type="entry name" value="zf-C4_ClpX"/>
    <property type="match status" value="1"/>
</dbReference>
<evidence type="ECO:0000313" key="3">
    <source>
        <dbReference type="EMBL" id="MBE1612189.1"/>
    </source>
</evidence>
<dbReference type="GO" id="GO:0008270">
    <property type="term" value="F:zinc ion binding"/>
    <property type="evidence" value="ECO:0007669"/>
    <property type="project" value="UniProtKB-UniRule"/>
</dbReference>
<dbReference type="SUPFAM" id="SSF57716">
    <property type="entry name" value="Glucocorticoid receptor-like (DNA-binding domain)"/>
    <property type="match status" value="1"/>
</dbReference>
<dbReference type="GO" id="GO:0005524">
    <property type="term" value="F:ATP binding"/>
    <property type="evidence" value="ECO:0007669"/>
    <property type="project" value="UniProtKB-KW"/>
</dbReference>
<sequence>MAAKTETQVFACSFCGKEKGEVERLIAGPAVFICDGCVGLCDQILADERVASLPDLTEKSEEELLAQMTRLDSSRGHVERAVTEHVRRLRELGVTWARIGEALGISRQSAWERFSGEE</sequence>
<comment type="similarity">
    <text evidence="1">Belongs to the ClpX chaperone family.</text>
</comment>
<accession>A0A927N4Y9</accession>
<dbReference type="GO" id="GO:0006457">
    <property type="term" value="P:protein folding"/>
    <property type="evidence" value="ECO:0007669"/>
    <property type="project" value="UniProtKB-UniRule"/>
</dbReference>
<evidence type="ECO:0000313" key="4">
    <source>
        <dbReference type="Proteomes" id="UP000638648"/>
    </source>
</evidence>
<dbReference type="GO" id="GO:0046983">
    <property type="term" value="F:protein dimerization activity"/>
    <property type="evidence" value="ECO:0007669"/>
    <property type="project" value="UniProtKB-UniRule"/>
</dbReference>
<evidence type="ECO:0000259" key="2">
    <source>
        <dbReference type="PROSITE" id="PS51902"/>
    </source>
</evidence>
<dbReference type="InterPro" id="IPR010603">
    <property type="entry name" value="Znf_CppX_C4"/>
</dbReference>
<comment type="caution">
    <text evidence="3">The sequence shown here is derived from an EMBL/GenBank/DDBJ whole genome shotgun (WGS) entry which is preliminary data.</text>
</comment>
<keyword evidence="3" id="KW-0645">Protease</keyword>
<dbReference type="PROSITE" id="PS51902">
    <property type="entry name" value="CLPX_ZB"/>
    <property type="match status" value="1"/>
</dbReference>
<dbReference type="EMBL" id="JADBEM010000001">
    <property type="protein sequence ID" value="MBE1612189.1"/>
    <property type="molecule type" value="Genomic_DNA"/>
</dbReference>
<evidence type="ECO:0000256" key="1">
    <source>
        <dbReference type="PROSITE-ProRule" id="PRU01250"/>
    </source>
</evidence>
<protein>
    <submittedName>
        <fullName evidence="3">ATP-dependent Clp protease ATP-binding subunit ClpX</fullName>
    </submittedName>
</protein>
<feature type="binding site" evidence="1">
    <location>
        <position position="12"/>
    </location>
    <ligand>
        <name>Zn(2+)</name>
        <dbReference type="ChEBI" id="CHEBI:29105"/>
    </ligand>
</feature>
<keyword evidence="3" id="KW-0547">Nucleotide-binding</keyword>
<feature type="binding site" evidence="1">
    <location>
        <position position="37"/>
    </location>
    <ligand>
        <name>Zn(2+)</name>
        <dbReference type="ChEBI" id="CHEBI:29105"/>
    </ligand>
</feature>
<keyword evidence="1" id="KW-0479">Metal-binding</keyword>
<name>A0A927N4Y9_9ACTN</name>
<keyword evidence="1" id="KW-0862">Zinc</keyword>
<gene>
    <name evidence="3" type="ORF">HEB94_009037</name>
</gene>
<dbReference type="Pfam" id="PF06689">
    <property type="entry name" value="zf-C4_ClpX"/>
    <property type="match status" value="1"/>
</dbReference>
<keyword evidence="3" id="KW-0378">Hydrolase</keyword>
<proteinExistence type="inferred from homology"/>
<dbReference type="InterPro" id="IPR059188">
    <property type="entry name" value="Znf_CLPX-like"/>
</dbReference>
<dbReference type="AlphaFoldDB" id="A0A927N4Y9"/>
<dbReference type="GO" id="GO:0008233">
    <property type="term" value="F:peptidase activity"/>
    <property type="evidence" value="ECO:0007669"/>
    <property type="project" value="UniProtKB-KW"/>
</dbReference>
<dbReference type="Proteomes" id="UP000638648">
    <property type="component" value="Unassembled WGS sequence"/>
</dbReference>
<reference evidence="3" key="1">
    <citation type="submission" date="2020-10" db="EMBL/GenBank/DDBJ databases">
        <title>Sequencing the genomes of 1000 actinobacteria strains.</title>
        <authorList>
            <person name="Klenk H.-P."/>
        </authorList>
    </citation>
    <scope>NUCLEOTIDE SEQUENCE</scope>
    <source>
        <strain evidence="3">DSM 45354</strain>
    </source>
</reference>
<feature type="binding site" evidence="1">
    <location>
        <position position="15"/>
    </location>
    <ligand>
        <name>Zn(2+)</name>
        <dbReference type="ChEBI" id="CHEBI:29105"/>
    </ligand>
</feature>
<dbReference type="GO" id="GO:0051082">
    <property type="term" value="F:unfolded protein binding"/>
    <property type="evidence" value="ECO:0007669"/>
    <property type="project" value="UniProtKB-UniRule"/>
</dbReference>
<organism evidence="3 4">
    <name type="scientific">Actinopolymorpha pittospori</name>
    <dbReference type="NCBI Taxonomy" id="648752"/>
    <lineage>
        <taxon>Bacteria</taxon>
        <taxon>Bacillati</taxon>
        <taxon>Actinomycetota</taxon>
        <taxon>Actinomycetes</taxon>
        <taxon>Propionibacteriales</taxon>
        <taxon>Actinopolymorphaceae</taxon>
        <taxon>Actinopolymorpha</taxon>
    </lineage>
</organism>
<keyword evidence="3" id="KW-0067">ATP-binding</keyword>
<keyword evidence="1" id="KW-0143">Chaperone</keyword>
<dbReference type="Gene3D" id="6.20.220.10">
    <property type="entry name" value="ClpX chaperone, C4-type zinc finger domain"/>
    <property type="match status" value="1"/>
</dbReference>
<dbReference type="RefSeq" id="WP_192755283.1">
    <property type="nucleotide sequence ID" value="NZ_BAABJL010000005.1"/>
</dbReference>